<dbReference type="EMBL" id="CDHK01000006">
    <property type="protein sequence ID" value="CEJ58360.1"/>
    <property type="molecule type" value="Genomic_DNA"/>
</dbReference>
<feature type="transmembrane region" description="Helical" evidence="6">
    <location>
        <begin position="87"/>
        <end position="108"/>
    </location>
</feature>
<protein>
    <submittedName>
        <fullName evidence="7">Uncharacterized protein</fullName>
    </submittedName>
</protein>
<keyword evidence="5" id="KW-0862">Zinc</keyword>
<dbReference type="STRING" id="104259.A0A0F7TSF1"/>
<evidence type="ECO:0000256" key="5">
    <source>
        <dbReference type="PIRSR" id="PIRSR604254-1"/>
    </source>
</evidence>
<evidence type="ECO:0000256" key="4">
    <source>
        <dbReference type="ARBA" id="ARBA00023136"/>
    </source>
</evidence>
<dbReference type="OrthoDB" id="4505711at2759"/>
<dbReference type="Pfam" id="PF03006">
    <property type="entry name" value="HlyIII"/>
    <property type="match status" value="1"/>
</dbReference>
<feature type="transmembrane region" description="Helical" evidence="6">
    <location>
        <begin position="114"/>
        <end position="133"/>
    </location>
</feature>
<gene>
    <name evidence="7" type="ORF">PMG11_07019</name>
</gene>
<dbReference type="AlphaFoldDB" id="A0A0F7TSF1"/>
<dbReference type="InterPro" id="IPR004254">
    <property type="entry name" value="AdipoR/HlyIII-related"/>
</dbReference>
<keyword evidence="8" id="KW-1185">Reference proteome</keyword>
<evidence type="ECO:0000256" key="2">
    <source>
        <dbReference type="ARBA" id="ARBA00022692"/>
    </source>
</evidence>
<dbReference type="Proteomes" id="UP000042958">
    <property type="component" value="Unassembled WGS sequence"/>
</dbReference>
<sequence>MEGPNILTLRDSTVIAILDIFGISYFSLFTLQCLLFHFPTCYADISNSLATLLFGVGVISWCVLSLTYRILLVLSSTNAYDWEKLEFGGLLLLIYATTISYVALQFSTRPLAQLGYMCAISLLFVGHLVEVLVQTSSTPLTSIKFQYHCASLALLTLVPIIHSLAESLGQPVPLSLEVARVAVYNGLGAMQYFVRPLERMGLFQGWQPSLYIMHLVLVHSAVMLSPNIIPAVH</sequence>
<reference evidence="8" key="1">
    <citation type="journal article" date="2015" name="Genome Announc.">
        <title>Draft genome sequence of the fungus Penicillium brasilianum MG11.</title>
        <authorList>
            <person name="Horn F."/>
            <person name="Linde J."/>
            <person name="Mattern D.J."/>
            <person name="Walther G."/>
            <person name="Guthke R."/>
            <person name="Brakhage A.A."/>
            <person name="Valiante V."/>
        </authorList>
    </citation>
    <scope>NUCLEOTIDE SEQUENCE [LARGE SCALE GENOMIC DNA]</scope>
    <source>
        <strain evidence="8">MG11</strain>
    </source>
</reference>
<feature type="transmembrane region" description="Helical" evidence="6">
    <location>
        <begin position="50"/>
        <end position="75"/>
    </location>
</feature>
<feature type="transmembrane region" description="Helical" evidence="6">
    <location>
        <begin position="12"/>
        <end position="38"/>
    </location>
</feature>
<evidence type="ECO:0000313" key="8">
    <source>
        <dbReference type="Proteomes" id="UP000042958"/>
    </source>
</evidence>
<dbReference type="GO" id="GO:0016020">
    <property type="term" value="C:membrane"/>
    <property type="evidence" value="ECO:0007669"/>
    <property type="project" value="UniProtKB-SubCell"/>
</dbReference>
<feature type="transmembrane region" description="Helical" evidence="6">
    <location>
        <begin position="210"/>
        <end position="229"/>
    </location>
</feature>
<organism evidence="7 8">
    <name type="scientific">Penicillium brasilianum</name>
    <dbReference type="NCBI Taxonomy" id="104259"/>
    <lineage>
        <taxon>Eukaryota</taxon>
        <taxon>Fungi</taxon>
        <taxon>Dikarya</taxon>
        <taxon>Ascomycota</taxon>
        <taxon>Pezizomycotina</taxon>
        <taxon>Eurotiomycetes</taxon>
        <taxon>Eurotiomycetidae</taxon>
        <taxon>Eurotiales</taxon>
        <taxon>Aspergillaceae</taxon>
        <taxon>Penicillium</taxon>
    </lineage>
</organism>
<accession>A0A0F7TSF1</accession>
<proteinExistence type="predicted"/>
<keyword evidence="5" id="KW-0479">Metal-binding</keyword>
<evidence type="ECO:0000256" key="6">
    <source>
        <dbReference type="SAM" id="Phobius"/>
    </source>
</evidence>
<keyword evidence="3 6" id="KW-1133">Transmembrane helix</keyword>
<dbReference type="GO" id="GO:0046872">
    <property type="term" value="F:metal ion binding"/>
    <property type="evidence" value="ECO:0007669"/>
    <property type="project" value="UniProtKB-KW"/>
</dbReference>
<name>A0A0F7TSF1_PENBI</name>
<keyword evidence="4 6" id="KW-0472">Membrane</keyword>
<keyword evidence="2 6" id="KW-0812">Transmembrane</keyword>
<comment type="subcellular location">
    <subcellularLocation>
        <location evidence="1">Membrane</location>
        <topology evidence="1">Multi-pass membrane protein</topology>
    </subcellularLocation>
</comment>
<feature type="binding site" evidence="5">
    <location>
        <position position="214"/>
    </location>
    <ligand>
        <name>Zn(2+)</name>
        <dbReference type="ChEBI" id="CHEBI:29105"/>
    </ligand>
</feature>
<evidence type="ECO:0000256" key="1">
    <source>
        <dbReference type="ARBA" id="ARBA00004141"/>
    </source>
</evidence>
<evidence type="ECO:0000256" key="3">
    <source>
        <dbReference type="ARBA" id="ARBA00022989"/>
    </source>
</evidence>
<evidence type="ECO:0000313" key="7">
    <source>
        <dbReference type="EMBL" id="CEJ58360.1"/>
    </source>
</evidence>